<accession>A0A8H7CVW1</accession>
<protein>
    <submittedName>
        <fullName evidence="1">Uncharacterized protein</fullName>
    </submittedName>
</protein>
<reference evidence="1" key="1">
    <citation type="submission" date="2020-05" db="EMBL/GenBank/DDBJ databases">
        <title>Mycena genomes resolve the evolution of fungal bioluminescence.</title>
        <authorList>
            <person name="Tsai I.J."/>
        </authorList>
    </citation>
    <scope>NUCLEOTIDE SEQUENCE</scope>
    <source>
        <strain evidence="1">CCC161011</strain>
    </source>
</reference>
<dbReference type="AlphaFoldDB" id="A0A8H7CVW1"/>
<organism evidence="1 2">
    <name type="scientific">Mycena venus</name>
    <dbReference type="NCBI Taxonomy" id="2733690"/>
    <lineage>
        <taxon>Eukaryota</taxon>
        <taxon>Fungi</taxon>
        <taxon>Dikarya</taxon>
        <taxon>Basidiomycota</taxon>
        <taxon>Agaricomycotina</taxon>
        <taxon>Agaricomycetes</taxon>
        <taxon>Agaricomycetidae</taxon>
        <taxon>Agaricales</taxon>
        <taxon>Marasmiineae</taxon>
        <taxon>Mycenaceae</taxon>
        <taxon>Mycena</taxon>
    </lineage>
</organism>
<keyword evidence="2" id="KW-1185">Reference proteome</keyword>
<evidence type="ECO:0000313" key="2">
    <source>
        <dbReference type="Proteomes" id="UP000620124"/>
    </source>
</evidence>
<name>A0A8H7CVW1_9AGAR</name>
<comment type="caution">
    <text evidence="1">The sequence shown here is derived from an EMBL/GenBank/DDBJ whole genome shotgun (WGS) entry which is preliminary data.</text>
</comment>
<dbReference type="Proteomes" id="UP000620124">
    <property type="component" value="Unassembled WGS sequence"/>
</dbReference>
<proteinExistence type="predicted"/>
<sequence length="231" mass="26137">MQSGGFPTVDDMIEIFSDGCHIKHLDIRRMWFPWSAEEVYTQQPFLGFRTKLRSLVLDCLYNEGNGSCDILGTFVDWLRSEASAFDLGDLLVFKEPERDDRPMDQHRLVALLKSTSASLAYYTGRLPNEPLEQLFLSAPLSLHIREDDNLWSDTTHDILINPIPSLIAFLAHPASRKLETLAVEAGGPPIPPTSRQLPLPRSTYLGRPRLSYLFFASCRQAARGEDHEAHL</sequence>
<evidence type="ECO:0000313" key="1">
    <source>
        <dbReference type="EMBL" id="KAF7352449.1"/>
    </source>
</evidence>
<dbReference type="EMBL" id="JACAZI010000009">
    <property type="protein sequence ID" value="KAF7352449.1"/>
    <property type="molecule type" value="Genomic_DNA"/>
</dbReference>
<gene>
    <name evidence="1" type="ORF">MVEN_01209600</name>
</gene>
<dbReference type="OrthoDB" id="3081540at2759"/>